<feature type="domain" description="Low molecular weight protein antigen 6 PH" evidence="2">
    <location>
        <begin position="140"/>
        <end position="186"/>
    </location>
</feature>
<dbReference type="RefSeq" id="WP_344133688.1">
    <property type="nucleotide sequence ID" value="NZ_BAAALT010000122.1"/>
</dbReference>
<keyword evidence="1" id="KW-0472">Membrane</keyword>
<feature type="transmembrane region" description="Helical" evidence="1">
    <location>
        <begin position="84"/>
        <end position="105"/>
    </location>
</feature>
<sequence length="232" mass="25082">MTSPTAFRWAAFGLGLLAFALRAAEKMLPLRPTYTTAPVGIVGYVVIVGLIVVGIPFGVFALLARRARRAAGFVRRDGRLVVEASPVAAGTQAVLLMSLAGGFAPSPMGSRGIPANLLLVATLPMGIFVGAAIAILLVRRPEVELDPEGLTIRRLRRETRLGWDDLLPGGPLPPTRRWPRQLRLHLNAPGPFDDMLSSEDVPVGWLHIDATSLADTIRHYVDHPELRPTLAR</sequence>
<proteinExistence type="predicted"/>
<name>A0ABN2M7D1_9ACTN</name>
<gene>
    <name evidence="3" type="ORF">GCM10009682_37920</name>
</gene>
<dbReference type="InterPro" id="IPR019692">
    <property type="entry name" value="CFP-6_PH"/>
</dbReference>
<reference evidence="3 4" key="1">
    <citation type="journal article" date="2019" name="Int. J. Syst. Evol. Microbiol.">
        <title>The Global Catalogue of Microorganisms (GCM) 10K type strain sequencing project: providing services to taxonomists for standard genome sequencing and annotation.</title>
        <authorList>
            <consortium name="The Broad Institute Genomics Platform"/>
            <consortium name="The Broad Institute Genome Sequencing Center for Infectious Disease"/>
            <person name="Wu L."/>
            <person name="Ma J."/>
        </authorList>
    </citation>
    <scope>NUCLEOTIDE SEQUENCE [LARGE SCALE GENOMIC DNA]</scope>
    <source>
        <strain evidence="3 4">JCM 13250</strain>
    </source>
</reference>
<dbReference type="Pfam" id="PF10756">
    <property type="entry name" value="bPH_6"/>
    <property type="match status" value="1"/>
</dbReference>
<accession>A0ABN2M7D1</accession>
<feature type="transmembrane region" description="Helical" evidence="1">
    <location>
        <begin position="39"/>
        <end position="63"/>
    </location>
</feature>
<evidence type="ECO:0000256" key="1">
    <source>
        <dbReference type="SAM" id="Phobius"/>
    </source>
</evidence>
<organism evidence="3 4">
    <name type="scientific">Luedemannella flava</name>
    <dbReference type="NCBI Taxonomy" id="349316"/>
    <lineage>
        <taxon>Bacteria</taxon>
        <taxon>Bacillati</taxon>
        <taxon>Actinomycetota</taxon>
        <taxon>Actinomycetes</taxon>
        <taxon>Micromonosporales</taxon>
        <taxon>Micromonosporaceae</taxon>
        <taxon>Luedemannella</taxon>
    </lineage>
</organism>
<evidence type="ECO:0000313" key="3">
    <source>
        <dbReference type="EMBL" id="GAA1813158.1"/>
    </source>
</evidence>
<feature type="transmembrane region" description="Helical" evidence="1">
    <location>
        <begin position="117"/>
        <end position="138"/>
    </location>
</feature>
<keyword evidence="1" id="KW-1133">Transmembrane helix</keyword>
<evidence type="ECO:0000313" key="4">
    <source>
        <dbReference type="Proteomes" id="UP001500218"/>
    </source>
</evidence>
<keyword evidence="4" id="KW-1185">Reference proteome</keyword>
<comment type="caution">
    <text evidence="3">The sequence shown here is derived from an EMBL/GenBank/DDBJ whole genome shotgun (WGS) entry which is preliminary data.</text>
</comment>
<evidence type="ECO:0000259" key="2">
    <source>
        <dbReference type="Pfam" id="PF10756"/>
    </source>
</evidence>
<dbReference type="EMBL" id="BAAALT010000122">
    <property type="protein sequence ID" value="GAA1813158.1"/>
    <property type="molecule type" value="Genomic_DNA"/>
</dbReference>
<keyword evidence="1" id="KW-0812">Transmembrane</keyword>
<protein>
    <recommendedName>
        <fullName evidence="2">Low molecular weight protein antigen 6 PH domain-containing protein</fullName>
    </recommendedName>
</protein>
<dbReference type="Proteomes" id="UP001500218">
    <property type="component" value="Unassembled WGS sequence"/>
</dbReference>